<dbReference type="PANTHER" id="PTHR11827:SF72">
    <property type="entry name" value="GH08340P"/>
    <property type="match status" value="1"/>
</dbReference>
<feature type="transmembrane region" description="Helical" evidence="8">
    <location>
        <begin position="101"/>
        <end position="119"/>
    </location>
</feature>
<feature type="region of interest" description="Disordered" evidence="7">
    <location>
        <begin position="1521"/>
        <end position="1600"/>
    </location>
</feature>
<feature type="domain" description="SLC12A transporter C-terminal" evidence="10">
    <location>
        <begin position="1199"/>
        <end position="1262"/>
    </location>
</feature>
<feature type="region of interest" description="Disordered" evidence="7">
    <location>
        <begin position="602"/>
        <end position="638"/>
    </location>
</feature>
<keyword evidence="5 8" id="KW-1133">Transmembrane helix</keyword>
<dbReference type="InterPro" id="IPR004842">
    <property type="entry name" value="SLC12A_fam"/>
</dbReference>
<feature type="transmembrane region" description="Helical" evidence="8">
    <location>
        <begin position="265"/>
        <end position="285"/>
    </location>
</feature>
<feature type="region of interest" description="Disordered" evidence="7">
    <location>
        <begin position="1341"/>
        <end position="1370"/>
    </location>
</feature>
<evidence type="ECO:0000256" key="1">
    <source>
        <dbReference type="ARBA" id="ARBA00004141"/>
    </source>
</evidence>
<feature type="transmembrane region" description="Helical" evidence="8">
    <location>
        <begin position="139"/>
        <end position="160"/>
    </location>
</feature>
<comment type="caution">
    <text evidence="11">The sequence shown here is derived from an EMBL/GenBank/DDBJ whole genome shotgun (WGS) entry which is preliminary data.</text>
</comment>
<sequence>MSANDKRPSLTSLDQTKRSSKLGTTSGVYIPVYLNILSILMFLRFGVILGQVGLLGMLGLLVAAYLVDFLTTLSLSAIASNGEVKGGGAYYLISRSLGPEFGGSIGVLFYLAQVLNTAMNVVGLIDCIRLNMDAAFPSGYWAGYGLQTMALLGCAALGLAGSGMFAKTSNGLLVILSLAVLSIPVSAAFKTPFHDEDLGIEFTGLSVETLLDNFAPHAQPGHYQGFETFRKVFGILFPATSGIFAGASMSGDLREPSRSIPKGTLWAMMTTFIAYLVVIFSMAASTTRASFLHNANIISHTSLSAPLILAGEVAVTFFSAVMGLIGAAKLMQALARDKLLPGLSVFGHGTKRTDEPVLAILLTYAIAQVAMLADLNQIATFISMGYQMTFFVMNLACFLLKIGSAPNFRPAFKFFSWQTAFLGSVLSAACMFFIDDTYAAIAVCVLVFLFSLIHYLSPPKRWGDVSQNLIYHQVRKYLLRLRPEHIKFWRPQIILLINNPRSQTRLIRFCNSIKKGSLYILGHVIVTDDFKSGVQEAKLQQAAWTNYILESSRIKAFVQLTMSPTITWGIRNLILSAGLGGMRPNIAVVGFYNMDDLRRSKTGIRVPDLPTSPTKPRRPQPKKAGGPERPNMKRRRGDTSARILEGVLPTDVIKTEDTMSVTSYMTMLEDLALQYKLNVAVGKGFENLETPRTDKANTKKYIDLWPIQMSAEVLADGKSVLTTNFDTYTLILQLGYILHSVPAWKQVYTPRVMVFVEYESEVAEETARVQALLEKLRIEAEVHVFWLACGSLKTYELIINGRSPGDLDLEIMVNDVLGKEEWWDELQMFRGADPQSTTPTQGLSSLTTIFESTAGRPGLFNPHVSPVQDDGRRASYVNMSDIRKKPTASRLRKLGVNVGIHTSHLGDEVFEEEETSDGAASDTENLESIAASDAGLDDDDDDDDDDVTEDAYQEYEVEEAVRRPLLSRAGGGRSVSDDILGRTSAKRRGRHPRRVGASSGDASAYGTMQGAGASQSRSTDGLGLPRTLSAKSLQPPKSSMNEEFPDFPEEQTPSGVATPLRPALSRQSSAVRFSSRPVPETKVTVDEGGPTIMFADTDPTPRGERPGFSQQSSTGWRPEAPRPDAGVNTGPAITFAEPTYRSRRSSVVSHVDPADAQLDMAEILARYRMNSGFSEEDRGSIYSTQGIPLSFNDLPSRAQHLVLNELMRQHSADTAVMFTTLPIPSEGTCHDEEASVQYLSDIEVLCHELPPVLLVLSNNMTVTVGLLVFAFARKEAPYLSPLAAIEMSNLNSPATSPGPRTPSTPSPSTFSATTPPKKPSRQRPRLRNLNLTKLFPLSRAHSSPAEGAAPFTPVHAPDRPRQLTPASAAPSEQECRDFFMAFRSPKKLGFLDDEKEGEDRRFSGIDMSLWRPWLLSKDIPPPAETGDAEREARRQTMSPLTALSESPLLQEAVAVRHAHSVAARLVDVDARAKTPPSEVVQPESPTQSPEEYRPRQNSFFTTLQEARTRSSLLASHRMAARGSIEARDSGYKSWRGSEQRKSGAGDGLSLSPKSTSSGFSRHSNIRPGGLGHVAHQVARSSDASLPRPPSSEPLSVKSSFSGTRLSAVAGRESISTSLQCQCGDGEDKGRDGEVYGDWAEYYFEAGNFAPSTGDSASTVTVRGAGGSRASSVSVSPKTSWYEPDDTEEVRKTVCPLQRGIMKGRREAFTYRTRREVMEVPGYRFEHESYGEAAARQECALGSVWTRSGGRWEEASGLL</sequence>
<comment type="similarity">
    <text evidence="2">Belongs to the SLC12A transporter family.</text>
</comment>
<dbReference type="FunFam" id="1.20.1740.10:FF:000013">
    <property type="entry name" value="Solute carrier family 12 member"/>
    <property type="match status" value="1"/>
</dbReference>
<name>A0A8K0X3W2_9PEZI</name>
<evidence type="ECO:0000313" key="12">
    <source>
        <dbReference type="Proteomes" id="UP000813385"/>
    </source>
</evidence>
<dbReference type="OrthoDB" id="2020542at2759"/>
<feature type="domain" description="SLC12A transporter C-terminal" evidence="10">
    <location>
        <begin position="505"/>
        <end position="592"/>
    </location>
</feature>
<dbReference type="InterPro" id="IPR018491">
    <property type="entry name" value="SLC12_C"/>
</dbReference>
<dbReference type="GO" id="GO:0055075">
    <property type="term" value="P:potassium ion homeostasis"/>
    <property type="evidence" value="ECO:0007669"/>
    <property type="project" value="TreeGrafter"/>
</dbReference>
<keyword evidence="12" id="KW-1185">Reference proteome</keyword>
<feature type="transmembrane region" description="Helical" evidence="8">
    <location>
        <begin position="381"/>
        <end position="402"/>
    </location>
</feature>
<evidence type="ECO:0000256" key="5">
    <source>
        <dbReference type="ARBA" id="ARBA00022989"/>
    </source>
</evidence>
<feature type="region of interest" description="Disordered" evidence="7">
    <location>
        <begin position="1291"/>
        <end position="1328"/>
    </location>
</feature>
<accession>A0A8K0X3W2</accession>
<gene>
    <name evidence="11" type="ORF">B0T11DRAFT_306221</name>
</gene>
<feature type="compositionally biased region" description="Polar residues" evidence="7">
    <location>
        <begin position="1551"/>
        <end position="1562"/>
    </location>
</feature>
<feature type="region of interest" description="Disordered" evidence="7">
    <location>
        <begin position="1467"/>
        <end position="1496"/>
    </location>
</feature>
<feature type="compositionally biased region" description="Low complexity" evidence="7">
    <location>
        <begin position="1306"/>
        <end position="1315"/>
    </location>
</feature>
<feature type="transmembrane region" description="Helical" evidence="8">
    <location>
        <begin position="440"/>
        <end position="457"/>
    </location>
</feature>
<dbReference type="GO" id="GO:0006884">
    <property type="term" value="P:cell volume homeostasis"/>
    <property type="evidence" value="ECO:0007669"/>
    <property type="project" value="TreeGrafter"/>
</dbReference>
<dbReference type="GO" id="GO:0005774">
    <property type="term" value="C:vacuolar membrane"/>
    <property type="evidence" value="ECO:0007669"/>
    <property type="project" value="TreeGrafter"/>
</dbReference>
<protein>
    <submittedName>
        <fullName evidence="11">Solute carrier family 12 member 6</fullName>
    </submittedName>
</protein>
<feature type="compositionally biased region" description="Basic and acidic residues" evidence="7">
    <location>
        <begin position="1524"/>
        <end position="1543"/>
    </location>
</feature>
<evidence type="ECO:0000313" key="11">
    <source>
        <dbReference type="EMBL" id="KAH7363117.1"/>
    </source>
</evidence>
<feature type="compositionally biased region" description="Polar residues" evidence="7">
    <location>
        <begin position="1483"/>
        <end position="1496"/>
    </location>
</feature>
<feature type="region of interest" description="Disordered" evidence="7">
    <location>
        <begin position="931"/>
        <end position="1132"/>
    </location>
</feature>
<evidence type="ECO:0000259" key="10">
    <source>
        <dbReference type="Pfam" id="PF03522"/>
    </source>
</evidence>
<organism evidence="11 12">
    <name type="scientific">Plectosphaerella cucumerina</name>
    <dbReference type="NCBI Taxonomy" id="40658"/>
    <lineage>
        <taxon>Eukaryota</taxon>
        <taxon>Fungi</taxon>
        <taxon>Dikarya</taxon>
        <taxon>Ascomycota</taxon>
        <taxon>Pezizomycotina</taxon>
        <taxon>Sordariomycetes</taxon>
        <taxon>Hypocreomycetidae</taxon>
        <taxon>Glomerellales</taxon>
        <taxon>Plectosphaerellaceae</taxon>
        <taxon>Plectosphaerella</taxon>
    </lineage>
</organism>
<feature type="transmembrane region" description="Helical" evidence="8">
    <location>
        <begin position="27"/>
        <end position="49"/>
    </location>
</feature>
<dbReference type="Proteomes" id="UP000813385">
    <property type="component" value="Unassembled WGS sequence"/>
</dbReference>
<evidence type="ECO:0000256" key="2">
    <source>
        <dbReference type="ARBA" id="ARBA00010593"/>
    </source>
</evidence>
<feature type="compositionally biased region" description="Polar residues" evidence="7">
    <location>
        <begin position="1029"/>
        <end position="1041"/>
    </location>
</feature>
<reference evidence="11" key="1">
    <citation type="journal article" date="2021" name="Nat. Commun.">
        <title>Genetic determinants of endophytism in the Arabidopsis root mycobiome.</title>
        <authorList>
            <person name="Mesny F."/>
            <person name="Miyauchi S."/>
            <person name="Thiergart T."/>
            <person name="Pickel B."/>
            <person name="Atanasova L."/>
            <person name="Karlsson M."/>
            <person name="Huettel B."/>
            <person name="Barry K.W."/>
            <person name="Haridas S."/>
            <person name="Chen C."/>
            <person name="Bauer D."/>
            <person name="Andreopoulos W."/>
            <person name="Pangilinan J."/>
            <person name="LaButti K."/>
            <person name="Riley R."/>
            <person name="Lipzen A."/>
            <person name="Clum A."/>
            <person name="Drula E."/>
            <person name="Henrissat B."/>
            <person name="Kohler A."/>
            <person name="Grigoriev I.V."/>
            <person name="Martin F.M."/>
            <person name="Hacquard S."/>
        </authorList>
    </citation>
    <scope>NUCLEOTIDE SEQUENCE</scope>
    <source>
        <strain evidence="11">MPI-CAGE-AT-0016</strain>
    </source>
</reference>
<dbReference type="Gene3D" id="1.20.1740.10">
    <property type="entry name" value="Amino acid/polyamine transporter I"/>
    <property type="match status" value="1"/>
</dbReference>
<evidence type="ECO:0000256" key="6">
    <source>
        <dbReference type="ARBA" id="ARBA00023136"/>
    </source>
</evidence>
<dbReference type="Pfam" id="PF03522">
    <property type="entry name" value="SLC12"/>
    <property type="match status" value="2"/>
</dbReference>
<dbReference type="InterPro" id="IPR004841">
    <property type="entry name" value="AA-permease/SLC12A_dom"/>
</dbReference>
<feature type="transmembrane region" description="Helical" evidence="8">
    <location>
        <begin position="232"/>
        <end position="253"/>
    </location>
</feature>
<evidence type="ECO:0000259" key="9">
    <source>
        <dbReference type="Pfam" id="PF00324"/>
    </source>
</evidence>
<evidence type="ECO:0000256" key="7">
    <source>
        <dbReference type="SAM" id="MobiDB-lite"/>
    </source>
</evidence>
<dbReference type="EMBL" id="JAGPXD010000003">
    <property type="protein sequence ID" value="KAH7363117.1"/>
    <property type="molecule type" value="Genomic_DNA"/>
</dbReference>
<evidence type="ECO:0000256" key="4">
    <source>
        <dbReference type="ARBA" id="ARBA00022692"/>
    </source>
</evidence>
<dbReference type="PANTHER" id="PTHR11827">
    <property type="entry name" value="SOLUTE CARRIER FAMILY 12, CATION COTRANSPORTERS"/>
    <property type="match status" value="1"/>
</dbReference>
<comment type="subcellular location">
    <subcellularLocation>
        <location evidence="1">Membrane</location>
        <topology evidence="1">Multi-pass membrane protein</topology>
    </subcellularLocation>
</comment>
<dbReference type="GO" id="GO:0034486">
    <property type="term" value="P:vacuolar transmembrane transport"/>
    <property type="evidence" value="ECO:0007669"/>
    <property type="project" value="TreeGrafter"/>
</dbReference>
<evidence type="ECO:0000256" key="8">
    <source>
        <dbReference type="SAM" id="Phobius"/>
    </source>
</evidence>
<evidence type="ECO:0000256" key="3">
    <source>
        <dbReference type="ARBA" id="ARBA00022448"/>
    </source>
</evidence>
<feature type="transmembrane region" description="Helical" evidence="8">
    <location>
        <begin position="305"/>
        <end position="328"/>
    </location>
</feature>
<feature type="transmembrane region" description="Helical" evidence="8">
    <location>
        <begin position="414"/>
        <end position="434"/>
    </location>
</feature>
<dbReference type="GO" id="GO:0015379">
    <property type="term" value="F:potassium:chloride symporter activity"/>
    <property type="evidence" value="ECO:0007669"/>
    <property type="project" value="TreeGrafter"/>
</dbReference>
<feature type="compositionally biased region" description="Acidic residues" evidence="7">
    <location>
        <begin position="935"/>
        <end position="958"/>
    </location>
</feature>
<keyword evidence="4 8" id="KW-0812">Transmembrane</keyword>
<feature type="transmembrane region" description="Helical" evidence="8">
    <location>
        <begin position="55"/>
        <end position="80"/>
    </location>
</feature>
<feature type="transmembrane region" description="Helical" evidence="8">
    <location>
        <begin position="172"/>
        <end position="189"/>
    </location>
</feature>
<dbReference type="GO" id="GO:0055064">
    <property type="term" value="P:chloride ion homeostasis"/>
    <property type="evidence" value="ECO:0007669"/>
    <property type="project" value="TreeGrafter"/>
</dbReference>
<keyword evidence="6 8" id="KW-0472">Membrane</keyword>
<proteinExistence type="inferred from homology"/>
<feature type="region of interest" description="Disordered" evidence="7">
    <location>
        <begin position="1418"/>
        <end position="1443"/>
    </location>
</feature>
<feature type="domain" description="Amino acid permease/ SLC12A" evidence="9">
    <location>
        <begin position="33"/>
        <end position="493"/>
    </location>
</feature>
<feature type="compositionally biased region" description="Basic residues" evidence="7">
    <location>
        <begin position="984"/>
        <end position="994"/>
    </location>
</feature>
<keyword evidence="3" id="KW-0813">Transport</keyword>
<dbReference type="Pfam" id="PF00324">
    <property type="entry name" value="AA_permease"/>
    <property type="match status" value="1"/>
</dbReference>